<keyword evidence="8 13" id="KW-1133">Transmembrane helix</keyword>
<keyword evidence="6" id="KW-0851">Voltage-gated channel</keyword>
<keyword evidence="7" id="KW-0630">Potassium</keyword>
<evidence type="ECO:0000259" key="14">
    <source>
        <dbReference type="Pfam" id="PF00520"/>
    </source>
</evidence>
<organism evidence="15 16">
    <name type="scientific">Aureococcus anophagefferens</name>
    <name type="common">Harmful bloom alga</name>
    <dbReference type="NCBI Taxonomy" id="44056"/>
    <lineage>
        <taxon>Eukaryota</taxon>
        <taxon>Sar</taxon>
        <taxon>Stramenopiles</taxon>
        <taxon>Ochrophyta</taxon>
        <taxon>Pelagophyceae</taxon>
        <taxon>Pelagomonadales</taxon>
        <taxon>Pelagomonadaceae</taxon>
        <taxon>Aureococcus</taxon>
    </lineage>
</organism>
<evidence type="ECO:0000256" key="6">
    <source>
        <dbReference type="ARBA" id="ARBA00022882"/>
    </source>
</evidence>
<dbReference type="EMBL" id="JBBJCI010000257">
    <property type="protein sequence ID" value="KAK7236784.1"/>
    <property type="molecule type" value="Genomic_DNA"/>
</dbReference>
<keyword evidence="10 13" id="KW-0472">Membrane</keyword>
<keyword evidence="4 13" id="KW-0812">Transmembrane</keyword>
<evidence type="ECO:0000256" key="12">
    <source>
        <dbReference type="SAM" id="MobiDB-lite"/>
    </source>
</evidence>
<feature type="region of interest" description="Disordered" evidence="12">
    <location>
        <begin position="1"/>
        <end position="38"/>
    </location>
</feature>
<feature type="transmembrane region" description="Helical" evidence="13">
    <location>
        <begin position="289"/>
        <end position="308"/>
    </location>
</feature>
<dbReference type="Gene3D" id="1.10.287.70">
    <property type="match status" value="2"/>
</dbReference>
<keyword evidence="16" id="KW-1185">Reference proteome</keyword>
<feature type="transmembrane region" description="Helical" evidence="13">
    <location>
        <begin position="256"/>
        <end position="277"/>
    </location>
</feature>
<evidence type="ECO:0000256" key="1">
    <source>
        <dbReference type="ARBA" id="ARBA00004141"/>
    </source>
</evidence>
<evidence type="ECO:0000256" key="10">
    <source>
        <dbReference type="ARBA" id="ARBA00023136"/>
    </source>
</evidence>
<protein>
    <recommendedName>
        <fullName evidence="14">Ion transport domain-containing protein</fullName>
    </recommendedName>
</protein>
<evidence type="ECO:0000256" key="2">
    <source>
        <dbReference type="ARBA" id="ARBA00022448"/>
    </source>
</evidence>
<evidence type="ECO:0000256" key="4">
    <source>
        <dbReference type="ARBA" id="ARBA00022692"/>
    </source>
</evidence>
<dbReference type="InterPro" id="IPR005821">
    <property type="entry name" value="Ion_trans_dom"/>
</dbReference>
<keyword evidence="5" id="KW-0631">Potassium channel</keyword>
<keyword evidence="2" id="KW-0813">Transport</keyword>
<feature type="compositionally biased region" description="Low complexity" evidence="12">
    <location>
        <begin position="386"/>
        <end position="396"/>
    </location>
</feature>
<dbReference type="PRINTS" id="PR00169">
    <property type="entry name" value="KCHANNEL"/>
</dbReference>
<evidence type="ECO:0000256" key="13">
    <source>
        <dbReference type="SAM" id="Phobius"/>
    </source>
</evidence>
<accession>A0ABR1FRQ2</accession>
<keyword evidence="9" id="KW-0406">Ion transport</keyword>
<name>A0ABR1FRQ2_AURAN</name>
<evidence type="ECO:0000313" key="15">
    <source>
        <dbReference type="EMBL" id="KAK7236784.1"/>
    </source>
</evidence>
<evidence type="ECO:0000256" key="7">
    <source>
        <dbReference type="ARBA" id="ARBA00022958"/>
    </source>
</evidence>
<dbReference type="PANTHER" id="PTHR11537:SF254">
    <property type="entry name" value="POTASSIUM VOLTAGE-GATED CHANNEL PROTEIN SHAB"/>
    <property type="match status" value="1"/>
</dbReference>
<feature type="transmembrane region" description="Helical" evidence="13">
    <location>
        <begin position="1133"/>
        <end position="1159"/>
    </location>
</feature>
<dbReference type="Proteomes" id="UP001363151">
    <property type="component" value="Unassembled WGS sequence"/>
</dbReference>
<comment type="subcellular location">
    <subcellularLocation>
        <location evidence="1">Membrane</location>
        <topology evidence="1">Multi-pass membrane protein</topology>
    </subcellularLocation>
</comment>
<evidence type="ECO:0000256" key="5">
    <source>
        <dbReference type="ARBA" id="ARBA00022826"/>
    </source>
</evidence>
<evidence type="ECO:0000256" key="3">
    <source>
        <dbReference type="ARBA" id="ARBA00022538"/>
    </source>
</evidence>
<comment type="caution">
    <text evidence="15">The sequence shown here is derived from an EMBL/GenBank/DDBJ whole genome shotgun (WGS) entry which is preliminary data.</text>
</comment>
<evidence type="ECO:0000256" key="8">
    <source>
        <dbReference type="ARBA" id="ARBA00022989"/>
    </source>
</evidence>
<evidence type="ECO:0000313" key="16">
    <source>
        <dbReference type="Proteomes" id="UP001363151"/>
    </source>
</evidence>
<evidence type="ECO:0000256" key="9">
    <source>
        <dbReference type="ARBA" id="ARBA00023065"/>
    </source>
</evidence>
<feature type="compositionally biased region" description="Low complexity" evidence="12">
    <location>
        <begin position="18"/>
        <end position="35"/>
    </location>
</feature>
<feature type="transmembrane region" description="Helical" evidence="13">
    <location>
        <begin position="693"/>
        <end position="712"/>
    </location>
</feature>
<keyword evidence="11" id="KW-0407">Ion channel</keyword>
<evidence type="ECO:0000256" key="11">
    <source>
        <dbReference type="ARBA" id="ARBA00023303"/>
    </source>
</evidence>
<feature type="domain" description="Ion transport" evidence="14">
    <location>
        <begin position="884"/>
        <end position="1164"/>
    </location>
</feature>
<feature type="compositionally biased region" description="Basic and acidic residues" evidence="12">
    <location>
        <begin position="1"/>
        <end position="14"/>
    </location>
</feature>
<sequence>MATGLRDDSRRGTESIDGDGAPARAADADVPPARRSVAACETPSKRGLSEVRGGDLSWFCGLAWRLTGAAPAAVERKRAAWWRFFSDAESSTAASLYNSLLILSLVGSIATTFLETTSTPGNFPLPQTSTGSARRYREYEIFCTTVFSLDLFFRLLASERFLADRAPAARAAHQKRASLKRFSSLRSEKAKPFASDWRNWVDLAAVLPLYVSLLTRRAKWTRSLGVLRMLRCFRITSSYTATQVLAVTLKNVAKPLALPLFFLAVSALVCGSILFLLEPCVLREVCTFEGLWEAIYFVLVGMTTVTAWARAATIVMLLGGALFLSMPLAIIGIEFDNAWRRQYEDVVRERAAFGLIRTWVAAARARAAYDGPRGLMHVSLSSRSLSESSAGGASRSDSQKELLARGGSATKRALRLIKRLFFGAPEKSAAPRGRSLKNQRARVVTMSVGRHHLVADFFRFNDLLCDAADFAARLEGHEEDRNYVALPAADGLFDEDDDDYGLDEEDTVRRLETDDGKGLVVLQESFASEERRLIDKGLIDKGRRAAAPTLDSSASSVERMRAGATLAGHLMHTARACEMALWRVLWRVNDALTGHHESRQAFIGRFVDGGEGRDLESLKVMGPKASRGSLAGEALRLRLQNMMSQSTLSLEPELAVEAARTREEAASWRDSIKHRRRGLWVLLNAPNSSRLALVYHAVLVAMILASTCAFVLEASPNYMRLGEDSHHCERIVRDYCTAAARDHRLDPACFAATGALRHATDERGDPRPYPAVDPARKLRFPRKAANRRRCRDDDSKRDCYGVGLNFGAAGKGLNGSWTCDGAARAVSAVGAFRPFQTMLTLDLPNWRTDLWSSLGAKDANRANRHHDVCYATSCQNGSPGPSYESLEGLWIWLETPAVLAFALDALLRLAAHPEGAAGHFADPYSYLDVLGVLPYLLEVAFTDRNGGHPERALRSRRHRPDFTLGADTAWPMFLAKSLKCLRFCKLARYVYGWDVLVSTLVEVKTKLALPLVLLFMMNSCAALLVYYAEYDTSCTAVVGTSGVRAVPDERGCGAAARDAVVRAITKRFGELYDMDAAGTDGWSGVHRKYEMAVTYDREVSSVPNALEGWWLSFITMTAVGFGRITPETNPGQLVMAVAMICGQFYLSMPLTIVGGTFYASYRRKNRREKAITDVLSGDADSFVVKPKIVISEDAMAVFVKAKDLANELSKAVAALRRAAGPDRAPALRRARAVLGELLALQPRVSRLVHAIERKMRKTKKVSANPDVPGATTRYQA</sequence>
<dbReference type="SUPFAM" id="SSF81324">
    <property type="entry name" value="Voltage-gated potassium channels"/>
    <property type="match status" value="2"/>
</dbReference>
<feature type="transmembrane region" description="Helical" evidence="13">
    <location>
        <begin position="315"/>
        <end position="333"/>
    </location>
</feature>
<gene>
    <name evidence="15" type="ORF">SO694_00093061</name>
</gene>
<dbReference type="Gene3D" id="1.20.120.350">
    <property type="entry name" value="Voltage-gated potassium channels. Chain C"/>
    <property type="match status" value="3"/>
</dbReference>
<reference evidence="15 16" key="1">
    <citation type="submission" date="2024-03" db="EMBL/GenBank/DDBJ databases">
        <title>Aureococcus anophagefferens CCMP1851 and Kratosvirus quantuckense: Draft genome of a second virus-susceptible host strain in the model system.</title>
        <authorList>
            <person name="Chase E."/>
            <person name="Truchon A.R."/>
            <person name="Schepens W."/>
            <person name="Wilhelm S.W."/>
        </authorList>
    </citation>
    <scope>NUCLEOTIDE SEQUENCE [LARGE SCALE GENOMIC DNA]</scope>
    <source>
        <strain evidence="15 16">CCMP1851</strain>
    </source>
</reference>
<feature type="region of interest" description="Disordered" evidence="12">
    <location>
        <begin position="386"/>
        <end position="406"/>
    </location>
</feature>
<dbReference type="InterPro" id="IPR027359">
    <property type="entry name" value="Volt_channel_dom_sf"/>
</dbReference>
<feature type="domain" description="Ion transport" evidence="14">
    <location>
        <begin position="96"/>
        <end position="338"/>
    </location>
</feature>
<keyword evidence="3" id="KW-0633">Potassium transport</keyword>
<dbReference type="PANTHER" id="PTHR11537">
    <property type="entry name" value="VOLTAGE-GATED POTASSIUM CHANNEL"/>
    <property type="match status" value="1"/>
</dbReference>
<proteinExistence type="predicted"/>
<dbReference type="InterPro" id="IPR028325">
    <property type="entry name" value="VG_K_chnl"/>
</dbReference>
<dbReference type="Pfam" id="PF00520">
    <property type="entry name" value="Ion_trans"/>
    <property type="match status" value="2"/>
</dbReference>